<evidence type="ECO:0000313" key="2">
    <source>
        <dbReference type="EMBL" id="KAK2869783.1"/>
    </source>
</evidence>
<sequence length="66" mass="7193">MSGTCGRSTSWLITRVLIVAGSFQIRDVTVKTIPETDRCSGIRVTLKTAGSSHFSARGHWDNSRSP</sequence>
<gene>
    <name evidence="2" type="ORF">Q8A67_024175</name>
</gene>
<organism evidence="2 3">
    <name type="scientific">Cirrhinus molitorella</name>
    <name type="common">mud carp</name>
    <dbReference type="NCBI Taxonomy" id="172907"/>
    <lineage>
        <taxon>Eukaryota</taxon>
        <taxon>Metazoa</taxon>
        <taxon>Chordata</taxon>
        <taxon>Craniata</taxon>
        <taxon>Vertebrata</taxon>
        <taxon>Euteleostomi</taxon>
        <taxon>Actinopterygii</taxon>
        <taxon>Neopterygii</taxon>
        <taxon>Teleostei</taxon>
        <taxon>Ostariophysi</taxon>
        <taxon>Cypriniformes</taxon>
        <taxon>Cyprinidae</taxon>
        <taxon>Labeoninae</taxon>
        <taxon>Labeonini</taxon>
        <taxon>Cirrhinus</taxon>
    </lineage>
</organism>
<dbReference type="AlphaFoldDB" id="A0AA88PC31"/>
<evidence type="ECO:0008006" key="4">
    <source>
        <dbReference type="Google" id="ProtNLM"/>
    </source>
</evidence>
<name>A0AA88PC31_9TELE</name>
<feature type="chain" id="PRO_5041648426" description="Secreted protein" evidence="1">
    <location>
        <begin position="25"/>
        <end position="66"/>
    </location>
</feature>
<keyword evidence="1" id="KW-0732">Signal</keyword>
<feature type="signal peptide" evidence="1">
    <location>
        <begin position="1"/>
        <end position="24"/>
    </location>
</feature>
<dbReference type="EMBL" id="JAUYZG010000024">
    <property type="protein sequence ID" value="KAK2869783.1"/>
    <property type="molecule type" value="Genomic_DNA"/>
</dbReference>
<evidence type="ECO:0000313" key="3">
    <source>
        <dbReference type="Proteomes" id="UP001187343"/>
    </source>
</evidence>
<reference evidence="2" key="1">
    <citation type="submission" date="2023-08" db="EMBL/GenBank/DDBJ databases">
        <title>Chromosome-level Genome Assembly of mud carp (Cirrhinus molitorella).</title>
        <authorList>
            <person name="Liu H."/>
        </authorList>
    </citation>
    <scope>NUCLEOTIDE SEQUENCE</scope>
    <source>
        <strain evidence="2">Prfri</strain>
        <tissue evidence="2">Muscle</tissue>
    </source>
</reference>
<keyword evidence="3" id="KW-1185">Reference proteome</keyword>
<accession>A0AA88PC31</accession>
<evidence type="ECO:0000256" key="1">
    <source>
        <dbReference type="SAM" id="SignalP"/>
    </source>
</evidence>
<dbReference type="Proteomes" id="UP001187343">
    <property type="component" value="Unassembled WGS sequence"/>
</dbReference>
<proteinExistence type="predicted"/>
<comment type="caution">
    <text evidence="2">The sequence shown here is derived from an EMBL/GenBank/DDBJ whole genome shotgun (WGS) entry which is preliminary data.</text>
</comment>
<protein>
    <recommendedName>
        <fullName evidence="4">Secreted protein</fullName>
    </recommendedName>
</protein>